<feature type="region of interest" description="Disordered" evidence="1">
    <location>
        <begin position="72"/>
        <end position="97"/>
    </location>
</feature>
<evidence type="ECO:0000313" key="3">
    <source>
        <dbReference type="Proteomes" id="UP000324222"/>
    </source>
</evidence>
<reference evidence="2 3" key="1">
    <citation type="submission" date="2019-05" db="EMBL/GenBank/DDBJ databases">
        <title>Another draft genome of Portunus trituberculatus and its Hox gene families provides insights of decapod evolution.</title>
        <authorList>
            <person name="Jeong J.-H."/>
            <person name="Song I."/>
            <person name="Kim S."/>
            <person name="Choi T."/>
            <person name="Kim D."/>
            <person name="Ryu S."/>
            <person name="Kim W."/>
        </authorList>
    </citation>
    <scope>NUCLEOTIDE SEQUENCE [LARGE SCALE GENOMIC DNA]</scope>
    <source>
        <tissue evidence="2">Muscle</tissue>
    </source>
</reference>
<dbReference type="EMBL" id="VSRR010070515">
    <property type="protein sequence ID" value="MPC86120.1"/>
    <property type="molecule type" value="Genomic_DNA"/>
</dbReference>
<comment type="caution">
    <text evidence="2">The sequence shown here is derived from an EMBL/GenBank/DDBJ whole genome shotgun (WGS) entry which is preliminary data.</text>
</comment>
<dbReference type="Proteomes" id="UP000324222">
    <property type="component" value="Unassembled WGS sequence"/>
</dbReference>
<evidence type="ECO:0000256" key="1">
    <source>
        <dbReference type="SAM" id="MobiDB-lite"/>
    </source>
</evidence>
<gene>
    <name evidence="2" type="ORF">E2C01_080936</name>
</gene>
<organism evidence="2 3">
    <name type="scientific">Portunus trituberculatus</name>
    <name type="common">Swimming crab</name>
    <name type="synonym">Neptunus trituberculatus</name>
    <dbReference type="NCBI Taxonomy" id="210409"/>
    <lineage>
        <taxon>Eukaryota</taxon>
        <taxon>Metazoa</taxon>
        <taxon>Ecdysozoa</taxon>
        <taxon>Arthropoda</taxon>
        <taxon>Crustacea</taxon>
        <taxon>Multicrustacea</taxon>
        <taxon>Malacostraca</taxon>
        <taxon>Eumalacostraca</taxon>
        <taxon>Eucarida</taxon>
        <taxon>Decapoda</taxon>
        <taxon>Pleocyemata</taxon>
        <taxon>Brachyura</taxon>
        <taxon>Eubrachyura</taxon>
        <taxon>Portunoidea</taxon>
        <taxon>Portunidae</taxon>
        <taxon>Portuninae</taxon>
        <taxon>Portunus</taxon>
    </lineage>
</organism>
<name>A0A5B7INJ7_PORTR</name>
<evidence type="ECO:0000313" key="2">
    <source>
        <dbReference type="EMBL" id="MPC86120.1"/>
    </source>
</evidence>
<proteinExistence type="predicted"/>
<accession>A0A5B7INJ7</accession>
<protein>
    <submittedName>
        <fullName evidence="2">Uncharacterized protein</fullName>
    </submittedName>
</protein>
<keyword evidence="3" id="KW-1185">Reference proteome</keyword>
<dbReference type="AlphaFoldDB" id="A0A5B7INJ7"/>
<sequence>MANTELDLDLPHKKIVWAGQSGYPATRYCCICSYSVRVKPSTACPNQVCSDCYTEGTFSCLQTEELRRTKDIPHHRPCGRPLLMPPTSRPTFNTANI</sequence>